<dbReference type="Gene3D" id="2.50.20.10">
    <property type="entry name" value="Lipoprotein localisation LolA/LolB/LppX"/>
    <property type="match status" value="1"/>
</dbReference>
<dbReference type="Proteomes" id="UP000031672">
    <property type="component" value="Unassembled WGS sequence"/>
</dbReference>
<accession>A0A0C2NV54</accession>
<dbReference type="AlphaFoldDB" id="A0A0C2P0K8"/>
<dbReference type="STRING" id="1461322.OJ16_08240"/>
<dbReference type="Pfam" id="PF17188">
    <property type="entry name" value="MucB_RseB_C"/>
    <property type="match status" value="1"/>
</dbReference>
<dbReference type="GO" id="GO:0030288">
    <property type="term" value="C:outer membrane-bounded periplasmic space"/>
    <property type="evidence" value="ECO:0007669"/>
    <property type="project" value="TreeGrafter"/>
</dbReference>
<dbReference type="GO" id="GO:0032885">
    <property type="term" value="P:regulation of polysaccharide biosynthetic process"/>
    <property type="evidence" value="ECO:0007669"/>
    <property type="project" value="TreeGrafter"/>
</dbReference>
<evidence type="ECO:0000256" key="2">
    <source>
        <dbReference type="ARBA" id="ARBA00008150"/>
    </source>
</evidence>
<dbReference type="NCBIfam" id="NF006990">
    <property type="entry name" value="PRK09455.1"/>
    <property type="match status" value="1"/>
</dbReference>
<feature type="signal peptide" evidence="5">
    <location>
        <begin position="1"/>
        <end position="21"/>
    </location>
</feature>
<reference evidence="8 9" key="1">
    <citation type="submission" date="2014-11" db="EMBL/GenBank/DDBJ databases">
        <title>Draft Genome Sequence of Vibrio piscirenalis strains CECT 8603T and CECT 8604, two marine Gammaproteobacterium isolated from cultured gilthead sea bream (Sparus aurata).</title>
        <authorList>
            <person name="Arahal D.R."/>
            <person name="Rodrigo-Torres L."/>
            <person name="Lucena T."/>
            <person name="Pujalte M.J."/>
        </authorList>
    </citation>
    <scope>NUCLEOTIDE SEQUENCE [LARGE SCALE GENOMIC DNA]</scope>
    <source>
        <strain evidence="8 9">DCR 1-4-2</strain>
    </source>
</reference>
<dbReference type="OrthoDB" id="7067274at2"/>
<accession>A0A0C2P0K8</accession>
<dbReference type="InterPro" id="IPR033436">
    <property type="entry name" value="MucB/RseB_C"/>
</dbReference>
<dbReference type="InterPro" id="IPR005588">
    <property type="entry name" value="MucB_RseB"/>
</dbReference>
<evidence type="ECO:0000256" key="5">
    <source>
        <dbReference type="SAM" id="SignalP"/>
    </source>
</evidence>
<dbReference type="PANTHER" id="PTHR38782">
    <property type="match status" value="1"/>
</dbReference>
<evidence type="ECO:0000313" key="9">
    <source>
        <dbReference type="Proteomes" id="UP000031672"/>
    </source>
</evidence>
<evidence type="ECO:0000256" key="4">
    <source>
        <dbReference type="ARBA" id="ARBA00022764"/>
    </source>
</evidence>
<keyword evidence="3 5" id="KW-0732">Signal</keyword>
<dbReference type="PIRSF" id="PIRSF005427">
    <property type="entry name" value="RseB"/>
    <property type="match status" value="1"/>
</dbReference>
<keyword evidence="4" id="KW-0574">Periplasm</keyword>
<evidence type="ECO:0000259" key="7">
    <source>
        <dbReference type="Pfam" id="PF17188"/>
    </source>
</evidence>
<gene>
    <name evidence="8" type="ORF">OJ16_08240</name>
</gene>
<sequence>MKKILISALTLFSLNTPLAFAGEPPAEALLHQMNDASQHLNYELSYILIKKNSIEPLLYRHALDGEQQLAHLVYLSGPIREVIRRGDEVSYIEPGVDPFTIESGNMVAPTIPMLNSNIDQLSDIYDFIKVGRAREAGVACQVIRVVPKDGLRYSYMLWVDETSHLPLRADLVDRDGEVLEQYRTISYNVTDKIAEVLSGLNEVKLPQVLSLPKGEVKQTFWTVGWIPKGFEAKELNRYRMAVTDQMVESQMYSDGLFSFSIYISQRDDHSLKGQIVRQGRRTLHTFVRGDAEISVVGDIPPATAKRIAQSISFVKPNVEVQEKLTQ</sequence>
<dbReference type="Pfam" id="PF03888">
    <property type="entry name" value="MucB_RseB"/>
    <property type="match status" value="1"/>
</dbReference>
<feature type="chain" id="PRO_5009758933" evidence="5">
    <location>
        <begin position="22"/>
        <end position="326"/>
    </location>
</feature>
<dbReference type="InterPro" id="IPR038484">
    <property type="entry name" value="MucB/RseB_C_sf"/>
</dbReference>
<organism evidence="8 9">
    <name type="scientific">Vibrio renipiscarius</name>
    <dbReference type="NCBI Taxonomy" id="1461322"/>
    <lineage>
        <taxon>Bacteria</taxon>
        <taxon>Pseudomonadati</taxon>
        <taxon>Pseudomonadota</taxon>
        <taxon>Gammaproteobacteria</taxon>
        <taxon>Vibrionales</taxon>
        <taxon>Vibrionaceae</taxon>
        <taxon>Vibrio</taxon>
    </lineage>
</organism>
<dbReference type="EMBL" id="JTKH01000008">
    <property type="protein sequence ID" value="KII79982.1"/>
    <property type="molecule type" value="Genomic_DNA"/>
</dbReference>
<evidence type="ECO:0000256" key="1">
    <source>
        <dbReference type="ARBA" id="ARBA00004418"/>
    </source>
</evidence>
<dbReference type="InterPro" id="IPR033434">
    <property type="entry name" value="MucB/RseB_N"/>
</dbReference>
<comment type="caution">
    <text evidence="8">The sequence shown here is derived from an EMBL/GenBank/DDBJ whole genome shotgun (WGS) entry which is preliminary data.</text>
</comment>
<name>A0A0C2P0K8_9VIBR</name>
<proteinExistence type="inferred from homology"/>
<feature type="domain" description="MucB/RseB N-terminal" evidence="6">
    <location>
        <begin position="26"/>
        <end position="195"/>
    </location>
</feature>
<dbReference type="Gene3D" id="3.30.200.100">
    <property type="entry name" value="MucB/RseB, C-terminal domain"/>
    <property type="match status" value="1"/>
</dbReference>
<evidence type="ECO:0000313" key="8">
    <source>
        <dbReference type="EMBL" id="KII79982.1"/>
    </source>
</evidence>
<evidence type="ECO:0000259" key="6">
    <source>
        <dbReference type="Pfam" id="PF03888"/>
    </source>
</evidence>
<evidence type="ECO:0000256" key="3">
    <source>
        <dbReference type="ARBA" id="ARBA00022729"/>
    </source>
</evidence>
<protein>
    <submittedName>
        <fullName evidence="8">Sigma-E factor regulatory protein RseB</fullName>
    </submittedName>
</protein>
<keyword evidence="9" id="KW-1185">Reference proteome</keyword>
<feature type="domain" description="MucB/RseB C-terminal" evidence="7">
    <location>
        <begin position="217"/>
        <end position="311"/>
    </location>
</feature>
<dbReference type="PANTHER" id="PTHR38782:SF1">
    <property type="entry name" value="SIGMA-E FACTOR REGULATORY PROTEIN RSEB"/>
    <property type="match status" value="1"/>
</dbReference>
<comment type="similarity">
    <text evidence="2">Belongs to the RseB family.</text>
</comment>
<dbReference type="GO" id="GO:0045152">
    <property type="term" value="F:antisigma factor binding"/>
    <property type="evidence" value="ECO:0007669"/>
    <property type="project" value="TreeGrafter"/>
</dbReference>
<dbReference type="RefSeq" id="WP_040989154.1">
    <property type="nucleotide sequence ID" value="NZ_JTKH01000008.1"/>
</dbReference>
<dbReference type="CDD" id="cd16327">
    <property type="entry name" value="RseB"/>
    <property type="match status" value="1"/>
</dbReference>
<comment type="subcellular location">
    <subcellularLocation>
        <location evidence="1">Periplasm</location>
    </subcellularLocation>
</comment>